<evidence type="ECO:0000313" key="2">
    <source>
        <dbReference type="Proteomes" id="UP000708208"/>
    </source>
</evidence>
<dbReference type="InterPro" id="IPR052896">
    <property type="entry name" value="GGT-like_enzyme"/>
</dbReference>
<dbReference type="AlphaFoldDB" id="A0A8J2PNE8"/>
<reference evidence="1" key="1">
    <citation type="submission" date="2021-06" db="EMBL/GenBank/DDBJ databases">
        <authorList>
            <person name="Hodson N. C."/>
            <person name="Mongue J. A."/>
            <person name="Jaron S. K."/>
        </authorList>
    </citation>
    <scope>NUCLEOTIDE SEQUENCE</scope>
</reference>
<keyword evidence="2" id="KW-1185">Reference proteome</keyword>
<evidence type="ECO:0008006" key="3">
    <source>
        <dbReference type="Google" id="ProtNLM"/>
    </source>
</evidence>
<dbReference type="PANTHER" id="PTHR43881">
    <property type="entry name" value="GAMMA-GLUTAMYLTRANSPEPTIDASE (AFU_ORTHOLOGUE AFUA_4G13580)"/>
    <property type="match status" value="1"/>
</dbReference>
<organism evidence="1 2">
    <name type="scientific">Allacma fusca</name>
    <dbReference type="NCBI Taxonomy" id="39272"/>
    <lineage>
        <taxon>Eukaryota</taxon>
        <taxon>Metazoa</taxon>
        <taxon>Ecdysozoa</taxon>
        <taxon>Arthropoda</taxon>
        <taxon>Hexapoda</taxon>
        <taxon>Collembola</taxon>
        <taxon>Symphypleona</taxon>
        <taxon>Sminthuridae</taxon>
        <taxon>Allacma</taxon>
    </lineage>
</organism>
<proteinExistence type="predicted"/>
<accession>A0A8J2PNE8</accession>
<dbReference type="PANTHER" id="PTHR43881:SF1">
    <property type="entry name" value="GAMMA-GLUTAMYLTRANSPEPTIDASE (AFU_ORTHOLOGUE AFUA_4G13580)"/>
    <property type="match status" value="1"/>
</dbReference>
<name>A0A8J2PNE8_9HEXA</name>
<feature type="non-terminal residue" evidence="1">
    <location>
        <position position="1"/>
    </location>
</feature>
<dbReference type="Proteomes" id="UP000708208">
    <property type="component" value="Unassembled WGS sequence"/>
</dbReference>
<dbReference type="OrthoDB" id="2015213at2759"/>
<dbReference type="Pfam" id="PF01019">
    <property type="entry name" value="G_glu_transpept"/>
    <property type="match status" value="1"/>
</dbReference>
<sequence length="179" mass="18898">MAGLDGQWNSRRSPVYARNGMVACSQPLAAEAGLSILKKGGNAADAAVAVAAALNVTQPTHTGMGGDAFALYFDAKTKQVRGINGSGRCPSELSIDKLEELGYSEENRPAITSPLWITVPGAPAAWVDTVEKFGSGKLHLLDVLSPAISLAENGYPVNVMTVYRWKNNERLLQTASPNG</sequence>
<evidence type="ECO:0000313" key="1">
    <source>
        <dbReference type="EMBL" id="CAG7821125.1"/>
    </source>
</evidence>
<dbReference type="EMBL" id="CAJVCH010500919">
    <property type="protein sequence ID" value="CAG7821125.1"/>
    <property type="molecule type" value="Genomic_DNA"/>
</dbReference>
<gene>
    <name evidence="1" type="ORF">AFUS01_LOCUS31480</name>
</gene>
<comment type="caution">
    <text evidence="1">The sequence shown here is derived from an EMBL/GenBank/DDBJ whole genome shotgun (WGS) entry which is preliminary data.</text>
</comment>
<protein>
    <recommendedName>
        <fullName evidence="3">Gamma-glutamyltransferase</fullName>
    </recommendedName>
</protein>